<reference evidence="3 4" key="1">
    <citation type="submission" date="2019-03" db="EMBL/GenBank/DDBJ databases">
        <title>Draft genome sequence of Xylaria hypoxylon DSM 108379, a ubiquitous saprotrophic-parasitic fungi on hardwood.</title>
        <authorList>
            <person name="Buettner E."/>
            <person name="Leonhardt S."/>
            <person name="Gebauer A.M."/>
            <person name="Liers C."/>
            <person name="Hofrichter M."/>
            <person name="Kellner H."/>
        </authorList>
    </citation>
    <scope>NUCLEOTIDE SEQUENCE [LARGE SCALE GENOMIC DNA]</scope>
    <source>
        <strain evidence="3 4">DSM 108379</strain>
    </source>
</reference>
<keyword evidence="4" id="KW-1185">Reference proteome</keyword>
<feature type="transmembrane region" description="Helical" evidence="1">
    <location>
        <begin position="188"/>
        <end position="213"/>
    </location>
</feature>
<keyword evidence="1" id="KW-0472">Membrane</keyword>
<dbReference type="OrthoDB" id="5390143at2759"/>
<keyword evidence="1" id="KW-0812">Transmembrane</keyword>
<evidence type="ECO:0008006" key="5">
    <source>
        <dbReference type="Google" id="ProtNLM"/>
    </source>
</evidence>
<dbReference type="Proteomes" id="UP000297716">
    <property type="component" value="Unassembled WGS sequence"/>
</dbReference>
<dbReference type="AlphaFoldDB" id="A0A4Z0Z4H9"/>
<sequence length="233" mass="25230">MRYLLILLLAALVRVEADNQFISPRNHTAEAPGYAANTHWPLGSSQLIAFQTNWVDYSIELWQQQLNPGPKKSSNLVYVKSRDKDLPQSFYWTIQTYELLLSDSRVFFFRLQDNNSSAGQASPFFNITIATAAPSSAARKTAMISTTTAAPTAPTASTISTILTISPEASFPTSSPPEPAITSQGISAVGAAGVGVGVTFGAILVAVIVGFACSRRRNRQKQQQQPVELQGHE</sequence>
<evidence type="ECO:0000256" key="1">
    <source>
        <dbReference type="SAM" id="Phobius"/>
    </source>
</evidence>
<evidence type="ECO:0000313" key="4">
    <source>
        <dbReference type="Proteomes" id="UP000297716"/>
    </source>
</evidence>
<name>A0A4Z0Z4H9_9PEZI</name>
<feature type="signal peptide" evidence="2">
    <location>
        <begin position="1"/>
        <end position="17"/>
    </location>
</feature>
<evidence type="ECO:0000256" key="2">
    <source>
        <dbReference type="SAM" id="SignalP"/>
    </source>
</evidence>
<gene>
    <name evidence="3" type="ORF">E0Z10_g5207</name>
</gene>
<keyword evidence="2" id="KW-0732">Signal</keyword>
<organism evidence="3 4">
    <name type="scientific">Xylaria hypoxylon</name>
    <dbReference type="NCBI Taxonomy" id="37992"/>
    <lineage>
        <taxon>Eukaryota</taxon>
        <taxon>Fungi</taxon>
        <taxon>Dikarya</taxon>
        <taxon>Ascomycota</taxon>
        <taxon>Pezizomycotina</taxon>
        <taxon>Sordariomycetes</taxon>
        <taxon>Xylariomycetidae</taxon>
        <taxon>Xylariales</taxon>
        <taxon>Xylariaceae</taxon>
        <taxon>Xylaria</taxon>
    </lineage>
</organism>
<dbReference type="STRING" id="37992.A0A4Z0Z4H9"/>
<accession>A0A4Z0Z4H9</accession>
<dbReference type="EMBL" id="SKBN01000090">
    <property type="protein sequence ID" value="TGJ83552.1"/>
    <property type="molecule type" value="Genomic_DNA"/>
</dbReference>
<feature type="chain" id="PRO_5021463874" description="Mid2 domain-containing protein" evidence="2">
    <location>
        <begin position="18"/>
        <end position="233"/>
    </location>
</feature>
<comment type="caution">
    <text evidence="3">The sequence shown here is derived from an EMBL/GenBank/DDBJ whole genome shotgun (WGS) entry which is preliminary data.</text>
</comment>
<keyword evidence="1" id="KW-1133">Transmembrane helix</keyword>
<protein>
    <recommendedName>
        <fullName evidence="5">Mid2 domain-containing protein</fullName>
    </recommendedName>
</protein>
<proteinExistence type="predicted"/>
<evidence type="ECO:0000313" key="3">
    <source>
        <dbReference type="EMBL" id="TGJ83552.1"/>
    </source>
</evidence>